<dbReference type="GO" id="GO:0043448">
    <property type="term" value="P:alkane catabolic process"/>
    <property type="evidence" value="ECO:0007669"/>
    <property type="project" value="TreeGrafter"/>
</dbReference>
<protein>
    <submittedName>
        <fullName evidence="1">Putative lipoprotein with Yx(FWY)xxD motif</fullName>
    </submittedName>
</protein>
<dbReference type="Pfam" id="PF03640">
    <property type="entry name" value="Lipoprotein_15"/>
    <property type="match status" value="2"/>
</dbReference>
<dbReference type="Proteomes" id="UP000292564">
    <property type="component" value="Unassembled WGS sequence"/>
</dbReference>
<dbReference type="InterPro" id="IPR005297">
    <property type="entry name" value="Lipoprotein_repeat"/>
</dbReference>
<dbReference type="RefSeq" id="WP_165449422.1">
    <property type="nucleotide sequence ID" value="NZ_SHKY01000001.1"/>
</dbReference>
<keyword evidence="2" id="KW-1185">Reference proteome</keyword>
<evidence type="ECO:0000313" key="1">
    <source>
        <dbReference type="EMBL" id="RZU50035.1"/>
    </source>
</evidence>
<dbReference type="PANTHER" id="PTHR39335:SF1">
    <property type="entry name" value="BLL4220 PROTEIN"/>
    <property type="match status" value="1"/>
</dbReference>
<dbReference type="EMBL" id="SHKY01000001">
    <property type="protein sequence ID" value="RZU50035.1"/>
    <property type="molecule type" value="Genomic_DNA"/>
</dbReference>
<reference evidence="1 2" key="1">
    <citation type="submission" date="2019-02" db="EMBL/GenBank/DDBJ databases">
        <title>Sequencing the genomes of 1000 actinobacteria strains.</title>
        <authorList>
            <person name="Klenk H.-P."/>
        </authorList>
    </citation>
    <scope>NUCLEOTIDE SEQUENCE [LARGE SCALE GENOMIC DNA]</scope>
    <source>
        <strain evidence="1 2">DSM 45162</strain>
    </source>
</reference>
<keyword evidence="1" id="KW-0449">Lipoprotein</keyword>
<dbReference type="PROSITE" id="PS51257">
    <property type="entry name" value="PROKAR_LIPOPROTEIN"/>
    <property type="match status" value="1"/>
</dbReference>
<evidence type="ECO:0000313" key="2">
    <source>
        <dbReference type="Proteomes" id="UP000292564"/>
    </source>
</evidence>
<gene>
    <name evidence="1" type="ORF">EV385_1796</name>
</gene>
<accession>A0A4Q7ZIJ4</accession>
<name>A0A4Q7ZIJ4_9ACTN</name>
<proteinExistence type="predicted"/>
<organism evidence="1 2">
    <name type="scientific">Krasilnikovia cinnamomea</name>
    <dbReference type="NCBI Taxonomy" id="349313"/>
    <lineage>
        <taxon>Bacteria</taxon>
        <taxon>Bacillati</taxon>
        <taxon>Actinomycetota</taxon>
        <taxon>Actinomycetes</taxon>
        <taxon>Micromonosporales</taxon>
        <taxon>Micromonosporaceae</taxon>
        <taxon>Krasilnikovia</taxon>
    </lineage>
</organism>
<comment type="caution">
    <text evidence="1">The sequence shown here is derived from an EMBL/GenBank/DDBJ whole genome shotgun (WGS) entry which is preliminary data.</text>
</comment>
<dbReference type="AlphaFoldDB" id="A0A4Q7ZIJ4"/>
<sequence>MRQSVGRPVSSVLCGALLAAGAVGCSGPSERTAPKPSAPAASANAAAAPTGVQLADSAIGSILVDQSGRSLYAFTADKGGASSCTGACIATWPALTSEKAVTLGSGLQASLLTTVSRGEGASQAVYGGWPLYYYAGDLGPGDLDGQGVDGTWFAIGRDGKLIKDDPAG</sequence>
<dbReference type="PANTHER" id="PTHR39335">
    <property type="entry name" value="BLL4220 PROTEIN"/>
    <property type="match status" value="1"/>
</dbReference>